<evidence type="ECO:0000313" key="1">
    <source>
        <dbReference type="EMBL" id="QDU39643.1"/>
    </source>
</evidence>
<dbReference type="EMBL" id="CP036275">
    <property type="protein sequence ID" value="QDU39643.1"/>
    <property type="molecule type" value="Genomic_DNA"/>
</dbReference>
<accession>A0A517ZAW8</accession>
<dbReference type="Proteomes" id="UP000320496">
    <property type="component" value="Chromosome"/>
</dbReference>
<dbReference type="KEGG" id="mri:Mal4_39890"/>
<dbReference type="RefSeq" id="WP_145370805.1">
    <property type="nucleotide sequence ID" value="NZ_CP036275.1"/>
</dbReference>
<name>A0A517ZAW8_9PLAN</name>
<evidence type="ECO:0000313" key="2">
    <source>
        <dbReference type="Proteomes" id="UP000320496"/>
    </source>
</evidence>
<dbReference type="AlphaFoldDB" id="A0A517ZAW8"/>
<dbReference type="OrthoDB" id="291369at2"/>
<reference evidence="1 2" key="1">
    <citation type="submission" date="2019-02" db="EMBL/GenBank/DDBJ databases">
        <title>Deep-cultivation of Planctomycetes and their phenomic and genomic characterization uncovers novel biology.</title>
        <authorList>
            <person name="Wiegand S."/>
            <person name="Jogler M."/>
            <person name="Boedeker C."/>
            <person name="Pinto D."/>
            <person name="Vollmers J."/>
            <person name="Rivas-Marin E."/>
            <person name="Kohn T."/>
            <person name="Peeters S.H."/>
            <person name="Heuer A."/>
            <person name="Rast P."/>
            <person name="Oberbeckmann S."/>
            <person name="Bunk B."/>
            <person name="Jeske O."/>
            <person name="Meyerdierks A."/>
            <person name="Storesund J.E."/>
            <person name="Kallscheuer N."/>
            <person name="Luecker S."/>
            <person name="Lage O.M."/>
            <person name="Pohl T."/>
            <person name="Merkel B.J."/>
            <person name="Hornburger P."/>
            <person name="Mueller R.-W."/>
            <person name="Bruemmer F."/>
            <person name="Labrenz M."/>
            <person name="Spormann A.M."/>
            <person name="Op den Camp H."/>
            <person name="Overmann J."/>
            <person name="Amann R."/>
            <person name="Jetten M.S.M."/>
            <person name="Mascher T."/>
            <person name="Medema M.H."/>
            <person name="Devos D.P."/>
            <person name="Kaster A.-K."/>
            <person name="Ovreas L."/>
            <person name="Rohde M."/>
            <person name="Galperin M.Y."/>
            <person name="Jogler C."/>
        </authorList>
    </citation>
    <scope>NUCLEOTIDE SEQUENCE [LARGE SCALE GENOMIC DNA]</scope>
    <source>
        <strain evidence="1 2">Mal4</strain>
    </source>
</reference>
<gene>
    <name evidence="1" type="ORF">Mal4_39890</name>
</gene>
<proteinExistence type="predicted"/>
<sequence>MDTNALLDLWLMFRREHNNCSVDRMLCRPQFRNEFVAEARQATGVDDEETILWTLVGLRKRKRLPRVGT</sequence>
<organism evidence="1 2">
    <name type="scientific">Maioricimonas rarisocia</name>
    <dbReference type="NCBI Taxonomy" id="2528026"/>
    <lineage>
        <taxon>Bacteria</taxon>
        <taxon>Pseudomonadati</taxon>
        <taxon>Planctomycetota</taxon>
        <taxon>Planctomycetia</taxon>
        <taxon>Planctomycetales</taxon>
        <taxon>Planctomycetaceae</taxon>
        <taxon>Maioricimonas</taxon>
    </lineage>
</organism>
<keyword evidence="2" id="KW-1185">Reference proteome</keyword>
<protein>
    <submittedName>
        <fullName evidence="1">Uncharacterized protein</fullName>
    </submittedName>
</protein>